<dbReference type="SUPFAM" id="SSF46689">
    <property type="entry name" value="Homeodomain-like"/>
    <property type="match status" value="1"/>
</dbReference>
<feature type="domain" description="HTH araC/xylS-type" evidence="4">
    <location>
        <begin position="169"/>
        <end position="267"/>
    </location>
</feature>
<keyword evidence="1" id="KW-0805">Transcription regulation</keyword>
<sequence length="269" mass="30876">MRIHDHGAFAGKECQGLGELAEIENALTEACGWHLILGNRVLIKCKKIAQLRTNRFTYPADLENQARSAVIHLDYPAFTRCFQQFMEAGLREVHSPQEIREVCIRFAYAVINTAKECGTLRDEDLLVQKILHTILNAVFWEEIMDAMLELFACIENDEKKQTSAELLVQKALSIIKECYSDGINLEETARRLHVTEQYLGTQLKKETGSSFTEIIRRYKIAHVKQLLLDTELKLNQIASMAGFSDPKYMSKVFKQEVGMLPNEYRRMNT</sequence>
<dbReference type="EMBL" id="JABWDC010000018">
    <property type="protein sequence ID" value="NUN86248.1"/>
    <property type="molecule type" value="Genomic_DNA"/>
</dbReference>
<reference evidence="5 6" key="1">
    <citation type="submission" date="2020-04" db="EMBL/GenBank/DDBJ databases">
        <authorList>
            <person name="Pieper L."/>
        </authorList>
    </citation>
    <scope>NUCLEOTIDE SEQUENCE [LARGE SCALE GENOMIC DNA]</scope>
    <source>
        <strain evidence="5 6">F22</strain>
    </source>
</reference>
<dbReference type="RefSeq" id="WP_175305578.1">
    <property type="nucleotide sequence ID" value="NZ_JABWDC010000018.1"/>
</dbReference>
<evidence type="ECO:0000256" key="3">
    <source>
        <dbReference type="ARBA" id="ARBA00023163"/>
    </source>
</evidence>
<dbReference type="SMART" id="SM00342">
    <property type="entry name" value="HTH_ARAC"/>
    <property type="match status" value="1"/>
</dbReference>
<gene>
    <name evidence="5" type="ORF">HUU93_06430</name>
</gene>
<keyword evidence="3" id="KW-0804">Transcription</keyword>
<proteinExistence type="predicted"/>
<dbReference type="InterPro" id="IPR009057">
    <property type="entry name" value="Homeodomain-like_sf"/>
</dbReference>
<dbReference type="AlphaFoldDB" id="A0A849XQY3"/>
<reference evidence="5 6" key="2">
    <citation type="submission" date="2020-07" db="EMBL/GenBank/DDBJ databases">
        <title>Bacterial metabolism rescues the inhibition of intestinal drug absorption by food and drug additives.</title>
        <authorList>
            <person name="Zou L."/>
            <person name="Spanogiannopoulos P."/>
            <person name="Chien H.-C."/>
            <person name="Pieper L.M."/>
            <person name="Cai W."/>
            <person name="Khuri N."/>
            <person name="Pottel J."/>
            <person name="Vora B."/>
            <person name="Ni Z."/>
            <person name="Tsakalozou E."/>
            <person name="Zhang W."/>
            <person name="Shoichet B.K."/>
            <person name="Giacomini K.M."/>
            <person name="Turnbaugh P.J."/>
        </authorList>
    </citation>
    <scope>NUCLEOTIDE SEQUENCE [LARGE SCALE GENOMIC DNA]</scope>
    <source>
        <strain evidence="5 6">F22</strain>
    </source>
</reference>
<evidence type="ECO:0000313" key="6">
    <source>
        <dbReference type="Proteomes" id="UP000554488"/>
    </source>
</evidence>
<dbReference type="GO" id="GO:0043565">
    <property type="term" value="F:sequence-specific DNA binding"/>
    <property type="evidence" value="ECO:0007669"/>
    <property type="project" value="InterPro"/>
</dbReference>
<accession>A0A849XQY3</accession>
<name>A0A849XQY3_9FIRM</name>
<evidence type="ECO:0000313" key="5">
    <source>
        <dbReference type="EMBL" id="NUN86248.1"/>
    </source>
</evidence>
<comment type="caution">
    <text evidence="5">The sequence shown here is derived from an EMBL/GenBank/DDBJ whole genome shotgun (WGS) entry which is preliminary data.</text>
</comment>
<dbReference type="PROSITE" id="PS01124">
    <property type="entry name" value="HTH_ARAC_FAMILY_2"/>
    <property type="match status" value="1"/>
</dbReference>
<dbReference type="Gene3D" id="1.10.10.60">
    <property type="entry name" value="Homeodomain-like"/>
    <property type="match status" value="2"/>
</dbReference>
<dbReference type="GO" id="GO:0003700">
    <property type="term" value="F:DNA-binding transcription factor activity"/>
    <property type="evidence" value="ECO:0007669"/>
    <property type="project" value="InterPro"/>
</dbReference>
<protein>
    <submittedName>
        <fullName evidence="5">Helix-turn-helix transcriptional regulator</fullName>
    </submittedName>
</protein>
<dbReference type="Pfam" id="PF12833">
    <property type="entry name" value="HTH_18"/>
    <property type="match status" value="1"/>
</dbReference>
<evidence type="ECO:0000256" key="1">
    <source>
        <dbReference type="ARBA" id="ARBA00023015"/>
    </source>
</evidence>
<organism evidence="5 6">
    <name type="scientific">Coprococcus comes</name>
    <dbReference type="NCBI Taxonomy" id="410072"/>
    <lineage>
        <taxon>Bacteria</taxon>
        <taxon>Bacillati</taxon>
        <taxon>Bacillota</taxon>
        <taxon>Clostridia</taxon>
        <taxon>Lachnospirales</taxon>
        <taxon>Lachnospiraceae</taxon>
        <taxon>Coprococcus</taxon>
    </lineage>
</organism>
<evidence type="ECO:0000259" key="4">
    <source>
        <dbReference type="PROSITE" id="PS01124"/>
    </source>
</evidence>
<dbReference type="PANTHER" id="PTHR43280">
    <property type="entry name" value="ARAC-FAMILY TRANSCRIPTIONAL REGULATOR"/>
    <property type="match status" value="1"/>
</dbReference>
<evidence type="ECO:0000256" key="2">
    <source>
        <dbReference type="ARBA" id="ARBA00023125"/>
    </source>
</evidence>
<dbReference type="Proteomes" id="UP000554488">
    <property type="component" value="Unassembled WGS sequence"/>
</dbReference>
<keyword evidence="2" id="KW-0238">DNA-binding</keyword>
<dbReference type="PANTHER" id="PTHR43280:SF2">
    <property type="entry name" value="HTH-TYPE TRANSCRIPTIONAL REGULATOR EXSA"/>
    <property type="match status" value="1"/>
</dbReference>
<dbReference type="InterPro" id="IPR018060">
    <property type="entry name" value="HTH_AraC"/>
</dbReference>